<evidence type="ECO:0000313" key="2">
    <source>
        <dbReference type="Proteomes" id="UP000046392"/>
    </source>
</evidence>
<feature type="compositionally biased region" description="Basic and acidic residues" evidence="1">
    <location>
        <begin position="1"/>
        <end position="10"/>
    </location>
</feature>
<protein>
    <submittedName>
        <fullName evidence="3">Uncharacterized protein</fullName>
    </submittedName>
</protein>
<keyword evidence="2" id="KW-1185">Reference proteome</keyword>
<accession>A0A0N5BRN1</accession>
<evidence type="ECO:0000313" key="3">
    <source>
        <dbReference type="WBParaSite" id="SPAL_0000852700.1"/>
    </source>
</evidence>
<reference evidence="3" key="1">
    <citation type="submission" date="2017-02" db="UniProtKB">
        <authorList>
            <consortium name="WormBaseParasite"/>
        </authorList>
    </citation>
    <scope>IDENTIFICATION</scope>
</reference>
<dbReference type="AlphaFoldDB" id="A0A0N5BRN1"/>
<dbReference type="Proteomes" id="UP000046392">
    <property type="component" value="Unplaced"/>
</dbReference>
<sequence>MDPIHEERPGDSVNNPIVIEDEEEMDLEEEPEIQENTDSESEGEVENMDDTPDFTSPVTFERYNHLCLYHRGYYPRRGTGTNRTNRDVTGIMIKIKTWSSGRDPSRYLNIIRGHADLYDLELHLQQEANPATKTLVERILSIRRWRKMTIIADNSWRQHGNIYPDYGNLVVIYKGNETEWDEV</sequence>
<feature type="compositionally biased region" description="Acidic residues" evidence="1">
    <location>
        <begin position="19"/>
        <end position="52"/>
    </location>
</feature>
<feature type="region of interest" description="Disordered" evidence="1">
    <location>
        <begin position="1"/>
        <end position="56"/>
    </location>
</feature>
<evidence type="ECO:0000256" key="1">
    <source>
        <dbReference type="SAM" id="MobiDB-lite"/>
    </source>
</evidence>
<proteinExistence type="predicted"/>
<organism evidence="2 3">
    <name type="scientific">Strongyloides papillosus</name>
    <name type="common">Intestinal threadworm</name>
    <dbReference type="NCBI Taxonomy" id="174720"/>
    <lineage>
        <taxon>Eukaryota</taxon>
        <taxon>Metazoa</taxon>
        <taxon>Ecdysozoa</taxon>
        <taxon>Nematoda</taxon>
        <taxon>Chromadorea</taxon>
        <taxon>Rhabditida</taxon>
        <taxon>Tylenchina</taxon>
        <taxon>Panagrolaimomorpha</taxon>
        <taxon>Strongyloidoidea</taxon>
        <taxon>Strongyloididae</taxon>
        <taxon>Strongyloides</taxon>
    </lineage>
</organism>
<name>A0A0N5BRN1_STREA</name>
<dbReference type="WBParaSite" id="SPAL_0000852700.1">
    <property type="protein sequence ID" value="SPAL_0000852700.1"/>
    <property type="gene ID" value="SPAL_0000852700"/>
</dbReference>